<proteinExistence type="predicted"/>
<protein>
    <submittedName>
        <fullName evidence="1">Uncharacterized protein</fullName>
    </submittedName>
</protein>
<gene>
    <name evidence="1" type="ORF">FF38_13573</name>
</gene>
<keyword evidence="2" id="KW-1185">Reference proteome</keyword>
<evidence type="ECO:0000313" key="1">
    <source>
        <dbReference type="EMBL" id="KNC24668.1"/>
    </source>
</evidence>
<comment type="caution">
    <text evidence="1">The sequence shown here is derived from an EMBL/GenBank/DDBJ whole genome shotgun (WGS) entry which is preliminary data.</text>
</comment>
<dbReference type="EMBL" id="JRES01001197">
    <property type="protein sequence ID" value="KNC24668.1"/>
    <property type="molecule type" value="Genomic_DNA"/>
</dbReference>
<dbReference type="AlphaFoldDB" id="A0A0L0BX82"/>
<sequence length="93" mass="10720">MYPIRQWHRRKLLSPSGMHDRVLIISNFSSAPLFSSFCSIEVIIRHEARRAPITFLYATDKRLRSSTVNSTSIEATFFMASTISLLSTCKFIY</sequence>
<reference evidence="1 2" key="1">
    <citation type="journal article" date="2015" name="Nat. Commun.">
        <title>Lucilia cuprina genome unlocks parasitic fly biology to underpin future interventions.</title>
        <authorList>
            <person name="Anstead C.A."/>
            <person name="Korhonen P.K."/>
            <person name="Young N.D."/>
            <person name="Hall R.S."/>
            <person name="Jex A.R."/>
            <person name="Murali S.C."/>
            <person name="Hughes D.S."/>
            <person name="Lee S.F."/>
            <person name="Perry T."/>
            <person name="Stroehlein A.J."/>
            <person name="Ansell B.R."/>
            <person name="Breugelmans B."/>
            <person name="Hofmann A."/>
            <person name="Qu J."/>
            <person name="Dugan S."/>
            <person name="Lee S.L."/>
            <person name="Chao H."/>
            <person name="Dinh H."/>
            <person name="Han Y."/>
            <person name="Doddapaneni H.V."/>
            <person name="Worley K.C."/>
            <person name="Muzny D.M."/>
            <person name="Ioannidis P."/>
            <person name="Waterhouse R.M."/>
            <person name="Zdobnov E.M."/>
            <person name="James P.J."/>
            <person name="Bagnall N.H."/>
            <person name="Kotze A.C."/>
            <person name="Gibbs R.A."/>
            <person name="Richards S."/>
            <person name="Batterham P."/>
            <person name="Gasser R.B."/>
        </authorList>
    </citation>
    <scope>NUCLEOTIDE SEQUENCE [LARGE SCALE GENOMIC DNA]</scope>
    <source>
        <strain evidence="1 2">LS</strain>
        <tissue evidence="1">Full body</tissue>
    </source>
</reference>
<dbReference type="Proteomes" id="UP000037069">
    <property type="component" value="Unassembled WGS sequence"/>
</dbReference>
<evidence type="ECO:0000313" key="2">
    <source>
        <dbReference type="Proteomes" id="UP000037069"/>
    </source>
</evidence>
<accession>A0A0L0BX82</accession>
<name>A0A0L0BX82_LUCCU</name>
<organism evidence="1 2">
    <name type="scientific">Lucilia cuprina</name>
    <name type="common">Green bottle fly</name>
    <name type="synonym">Australian sheep blowfly</name>
    <dbReference type="NCBI Taxonomy" id="7375"/>
    <lineage>
        <taxon>Eukaryota</taxon>
        <taxon>Metazoa</taxon>
        <taxon>Ecdysozoa</taxon>
        <taxon>Arthropoda</taxon>
        <taxon>Hexapoda</taxon>
        <taxon>Insecta</taxon>
        <taxon>Pterygota</taxon>
        <taxon>Neoptera</taxon>
        <taxon>Endopterygota</taxon>
        <taxon>Diptera</taxon>
        <taxon>Brachycera</taxon>
        <taxon>Muscomorpha</taxon>
        <taxon>Oestroidea</taxon>
        <taxon>Calliphoridae</taxon>
        <taxon>Luciliinae</taxon>
        <taxon>Lucilia</taxon>
    </lineage>
</organism>